<dbReference type="Proteomes" id="UP000284375">
    <property type="component" value="Unassembled WGS sequence"/>
</dbReference>
<dbReference type="Pfam" id="PF07976">
    <property type="entry name" value="Phe_hydrox_dim"/>
    <property type="match status" value="1"/>
</dbReference>
<name>A0A423VN86_CYTCH</name>
<accession>A0A423VN86</accession>
<evidence type="ECO:0000313" key="9">
    <source>
        <dbReference type="Proteomes" id="UP000284375"/>
    </source>
</evidence>
<dbReference type="EMBL" id="LJZO01000037">
    <property type="protein sequence ID" value="ROV92458.1"/>
    <property type="molecule type" value="Genomic_DNA"/>
</dbReference>
<dbReference type="SUPFAM" id="SSF54373">
    <property type="entry name" value="FAD-linked reductases, C-terminal domain"/>
    <property type="match status" value="1"/>
</dbReference>
<dbReference type="PANTHER" id="PTHR43004">
    <property type="entry name" value="TRK SYSTEM POTASSIUM UPTAKE PROTEIN"/>
    <property type="match status" value="1"/>
</dbReference>
<evidence type="ECO:0000256" key="4">
    <source>
        <dbReference type="ARBA" id="ARBA00023002"/>
    </source>
</evidence>
<dbReference type="GO" id="GO:0016709">
    <property type="term" value="F:oxidoreductase activity, acting on paired donors, with incorporation or reduction of molecular oxygen, NAD(P)H as one donor, and incorporation of one atom of oxygen"/>
    <property type="evidence" value="ECO:0007669"/>
    <property type="project" value="UniProtKB-ARBA"/>
</dbReference>
<feature type="domain" description="Phenol hydroxylase-like C-terminal dimerisation" evidence="7">
    <location>
        <begin position="536"/>
        <end position="714"/>
    </location>
</feature>
<dbReference type="Pfam" id="PF01494">
    <property type="entry name" value="FAD_binding_3"/>
    <property type="match status" value="2"/>
</dbReference>
<dbReference type="OrthoDB" id="1716816at2759"/>
<dbReference type="SUPFAM" id="SSF51905">
    <property type="entry name" value="FAD/NAD(P)-binding domain"/>
    <property type="match status" value="1"/>
</dbReference>
<dbReference type="STRING" id="252740.A0A423VN86"/>
<dbReference type="InterPro" id="IPR012941">
    <property type="entry name" value="Phe_hydrox_C_dim_dom"/>
</dbReference>
<evidence type="ECO:0000256" key="3">
    <source>
        <dbReference type="ARBA" id="ARBA00022827"/>
    </source>
</evidence>
<dbReference type="InterPro" id="IPR036188">
    <property type="entry name" value="FAD/NAD-bd_sf"/>
</dbReference>
<feature type="region of interest" description="Disordered" evidence="5">
    <location>
        <begin position="376"/>
        <end position="409"/>
    </location>
</feature>
<proteinExistence type="inferred from homology"/>
<organism evidence="8 9">
    <name type="scientific">Cytospora chrysosperma</name>
    <name type="common">Cytospora canker fungus</name>
    <name type="synonym">Sphaeria chrysosperma</name>
    <dbReference type="NCBI Taxonomy" id="252740"/>
    <lineage>
        <taxon>Eukaryota</taxon>
        <taxon>Fungi</taxon>
        <taxon>Dikarya</taxon>
        <taxon>Ascomycota</taxon>
        <taxon>Pezizomycotina</taxon>
        <taxon>Sordariomycetes</taxon>
        <taxon>Sordariomycetidae</taxon>
        <taxon>Diaporthales</taxon>
        <taxon>Cytosporaceae</taxon>
        <taxon>Cytospora</taxon>
    </lineage>
</organism>
<evidence type="ECO:0000256" key="2">
    <source>
        <dbReference type="ARBA" id="ARBA00022630"/>
    </source>
</evidence>
<comment type="caution">
    <text evidence="8">The sequence shown here is derived from an EMBL/GenBank/DDBJ whole genome shotgun (WGS) entry which is preliminary data.</text>
</comment>
<evidence type="ECO:0000313" key="8">
    <source>
        <dbReference type="EMBL" id="ROV92458.1"/>
    </source>
</evidence>
<protein>
    <recommendedName>
        <fullName evidence="10">FAD-binding domain-containing protein</fullName>
    </recommendedName>
</protein>
<dbReference type="InterPro" id="IPR050641">
    <property type="entry name" value="RIFMO-like"/>
</dbReference>
<feature type="domain" description="FAD-binding" evidence="6">
    <location>
        <begin position="70"/>
        <end position="375"/>
    </location>
</feature>
<keyword evidence="2" id="KW-0285">Flavoprotein</keyword>
<evidence type="ECO:0000256" key="5">
    <source>
        <dbReference type="SAM" id="MobiDB-lite"/>
    </source>
</evidence>
<dbReference type="PRINTS" id="PR00420">
    <property type="entry name" value="RNGMNOXGNASE"/>
</dbReference>
<reference evidence="8 9" key="1">
    <citation type="submission" date="2015-09" db="EMBL/GenBank/DDBJ databases">
        <title>Host preference determinants of Valsa canker pathogens revealed by comparative genomics.</title>
        <authorList>
            <person name="Yin Z."/>
            <person name="Huang L."/>
        </authorList>
    </citation>
    <scope>NUCLEOTIDE SEQUENCE [LARGE SCALE GENOMIC DNA]</scope>
    <source>
        <strain evidence="8 9">YSFL</strain>
    </source>
</reference>
<feature type="compositionally biased region" description="Low complexity" evidence="5">
    <location>
        <begin position="390"/>
        <end position="404"/>
    </location>
</feature>
<feature type="compositionally biased region" description="Polar residues" evidence="5">
    <location>
        <begin position="376"/>
        <end position="389"/>
    </location>
</feature>
<evidence type="ECO:0000256" key="1">
    <source>
        <dbReference type="ARBA" id="ARBA00007801"/>
    </source>
</evidence>
<evidence type="ECO:0000259" key="6">
    <source>
        <dbReference type="Pfam" id="PF01494"/>
    </source>
</evidence>
<dbReference type="Gene3D" id="3.30.9.10">
    <property type="entry name" value="D-Amino Acid Oxidase, subunit A, domain 2"/>
    <property type="match status" value="1"/>
</dbReference>
<dbReference type="InterPro" id="IPR036249">
    <property type="entry name" value="Thioredoxin-like_sf"/>
</dbReference>
<gene>
    <name evidence="8" type="ORF">VSDG_06653</name>
</gene>
<dbReference type="PANTHER" id="PTHR43004:SF4">
    <property type="entry name" value="FAD-BINDING DOMAIN-CONTAINING PROTEIN"/>
    <property type="match status" value="1"/>
</dbReference>
<dbReference type="Gene3D" id="3.50.50.60">
    <property type="entry name" value="FAD/NAD(P)-binding domain"/>
    <property type="match status" value="1"/>
</dbReference>
<comment type="similarity">
    <text evidence="1">Belongs to the PheA/TfdB FAD monooxygenase family.</text>
</comment>
<evidence type="ECO:0000259" key="7">
    <source>
        <dbReference type="Pfam" id="PF07976"/>
    </source>
</evidence>
<dbReference type="InterPro" id="IPR002938">
    <property type="entry name" value="FAD-bd"/>
</dbReference>
<evidence type="ECO:0008006" key="10">
    <source>
        <dbReference type="Google" id="ProtNLM"/>
    </source>
</evidence>
<dbReference type="GO" id="GO:0071949">
    <property type="term" value="F:FAD binding"/>
    <property type="evidence" value="ECO:0007669"/>
    <property type="project" value="InterPro"/>
</dbReference>
<sequence length="745" mass="81977">MSNDASSPLGGSDVDVDVDVDVDMDTETLTNGSRSVDGGATPRPELVNESAPVNIIPLLGRLEPRPEHHDVCIVGAGPAGLMLGLILARLGITPLILDERADQTPAGRADGLQPKTIETLRMLNLADELLHQAVRVYDISLWHSPASKTIDDDGTPGDPDEPVQLRRVGREVHYPAFIVDLIEPFVLIGHQGMVEKVFVEDLAKRGVSVKRCHLFDGLTVKEDGNMEVQTRFNVTRELRTFETSFVVGCDGAHSRVRKMIIPSDRGARDDPSEMSVWGVLDGEVDTNFPDIWTKTVIFSERFGSILILPRERDMTRLYIEMRPDANIHAANSNPALVQAAIMSRAAQILLPYRIRWKSIEWFGQYRVSQRVAPTFASSLPTPTSATRQQTPTPSTINTNTNTTRETNDDMSPRIFIAGDAAHTHSPKAAQGMNTALHDSWNLAWKLNLAVRGLARPSILLGSYSSERQKIARDLIAFDLEHANEMSRGDPATLAGNFRRNVRFISGVGCEYATNELNREAEGFAGGGDEAAALGSLGARPGCTLPPGKVSRYIDANPVDVQLDMPVLGQFRVYFFVPDILSSPMASFLMSLCDAIAEPESLMSRLSAAASKSYLERPRVPSAEDLYIRPERYTAASQLFAFALITSTSKHLFEIAHLPPILSRSPWTIYLDDVPDLDTRGSTCTEKYLGSRLEDEVAVMTVRPDGYVGSLRKWRMTDDSNGEAAGLEAARWLDNYYDGFLQVPSS</sequence>
<keyword evidence="4" id="KW-0560">Oxidoreductase</keyword>
<dbReference type="InterPro" id="IPR038220">
    <property type="entry name" value="PHOX_C_sf"/>
</dbReference>
<feature type="domain" description="FAD-binding" evidence="6">
    <location>
        <begin position="394"/>
        <end position="477"/>
    </location>
</feature>
<dbReference type="AlphaFoldDB" id="A0A423VN86"/>
<dbReference type="SUPFAM" id="SSF52833">
    <property type="entry name" value="Thioredoxin-like"/>
    <property type="match status" value="1"/>
</dbReference>
<dbReference type="Gene3D" id="3.40.30.20">
    <property type="match status" value="1"/>
</dbReference>
<keyword evidence="9" id="KW-1185">Reference proteome</keyword>
<feature type="region of interest" description="Disordered" evidence="5">
    <location>
        <begin position="27"/>
        <end position="46"/>
    </location>
</feature>
<keyword evidence="3" id="KW-0274">FAD</keyword>